<sequence>MSDSASCNFGTALRQARHVAAIGLIFAALSACTTVNHVAPPPAPIVEGDRPEPPTPGIKPLTVEQEEQVSGS</sequence>
<keyword evidence="3" id="KW-1185">Reference proteome</keyword>
<protein>
    <submittedName>
        <fullName evidence="2">Uncharacterized protein</fullName>
    </submittedName>
</protein>
<dbReference type="AlphaFoldDB" id="A0A849VSJ3"/>
<proteinExistence type="predicted"/>
<name>A0A849VSJ3_9HYPH</name>
<evidence type="ECO:0000256" key="1">
    <source>
        <dbReference type="SAM" id="MobiDB-lite"/>
    </source>
</evidence>
<gene>
    <name evidence="2" type="ORF">HQ945_07250</name>
</gene>
<evidence type="ECO:0000313" key="2">
    <source>
        <dbReference type="EMBL" id="NTS31047.1"/>
    </source>
</evidence>
<accession>A0A849VSJ3</accession>
<dbReference type="Proteomes" id="UP000550508">
    <property type="component" value="Unassembled WGS sequence"/>
</dbReference>
<reference evidence="2 3" key="1">
    <citation type="submission" date="2020-05" db="EMBL/GenBank/DDBJ databases">
        <authorList>
            <person name="Kim M.K."/>
        </authorList>
    </citation>
    <scope>NUCLEOTIDE SEQUENCE [LARGE SCALE GENOMIC DNA]</scope>
    <source>
        <strain evidence="2 3">BT25</strain>
    </source>
</reference>
<feature type="region of interest" description="Disordered" evidence="1">
    <location>
        <begin position="40"/>
        <end position="72"/>
    </location>
</feature>
<organism evidence="2 3">
    <name type="scientific">Phyllobacterium pellucidum</name>
    <dbReference type="NCBI Taxonomy" id="2740464"/>
    <lineage>
        <taxon>Bacteria</taxon>
        <taxon>Pseudomonadati</taxon>
        <taxon>Pseudomonadota</taxon>
        <taxon>Alphaproteobacteria</taxon>
        <taxon>Hyphomicrobiales</taxon>
        <taxon>Phyllobacteriaceae</taxon>
        <taxon>Phyllobacterium</taxon>
    </lineage>
</organism>
<comment type="caution">
    <text evidence="2">The sequence shown here is derived from an EMBL/GenBank/DDBJ whole genome shotgun (WGS) entry which is preliminary data.</text>
</comment>
<dbReference type="EMBL" id="JABUMX010000001">
    <property type="protein sequence ID" value="NTS31047.1"/>
    <property type="molecule type" value="Genomic_DNA"/>
</dbReference>
<dbReference type="RefSeq" id="WP_113281161.1">
    <property type="nucleotide sequence ID" value="NZ_JABUMX010000001.1"/>
</dbReference>
<evidence type="ECO:0000313" key="3">
    <source>
        <dbReference type="Proteomes" id="UP000550508"/>
    </source>
</evidence>